<dbReference type="GO" id="GO:0008813">
    <property type="term" value="F:chorismate lyase activity"/>
    <property type="evidence" value="ECO:0007669"/>
    <property type="project" value="UniProtKB-UniRule"/>
</dbReference>
<dbReference type="GO" id="GO:0042866">
    <property type="term" value="P:pyruvate biosynthetic process"/>
    <property type="evidence" value="ECO:0007669"/>
    <property type="project" value="UniProtKB-UniRule"/>
</dbReference>
<comment type="function">
    <text evidence="4">Removes the pyruvyl group from chorismate, with concomitant aromatization of the ring, to provide 4-hydroxybenzoate (4HB) for the ubiquinone pathway.</text>
</comment>
<accession>A0AAW7XJ30</accession>
<evidence type="ECO:0000313" key="6">
    <source>
        <dbReference type="Proteomes" id="UP001169862"/>
    </source>
</evidence>
<dbReference type="Proteomes" id="UP001169862">
    <property type="component" value="Unassembled WGS sequence"/>
</dbReference>
<evidence type="ECO:0000256" key="2">
    <source>
        <dbReference type="ARBA" id="ARBA00022688"/>
    </source>
</evidence>
<evidence type="ECO:0000256" key="1">
    <source>
        <dbReference type="ARBA" id="ARBA00022490"/>
    </source>
</evidence>
<comment type="caution">
    <text evidence="4">Lacks conserved residue(s) required for the propagation of feature annotation.</text>
</comment>
<comment type="catalytic activity">
    <reaction evidence="4">
        <text>chorismate = 4-hydroxybenzoate + pyruvate</text>
        <dbReference type="Rhea" id="RHEA:16505"/>
        <dbReference type="ChEBI" id="CHEBI:15361"/>
        <dbReference type="ChEBI" id="CHEBI:17879"/>
        <dbReference type="ChEBI" id="CHEBI:29748"/>
        <dbReference type="EC" id="4.1.3.40"/>
    </reaction>
</comment>
<evidence type="ECO:0000256" key="3">
    <source>
        <dbReference type="ARBA" id="ARBA00023239"/>
    </source>
</evidence>
<feature type="binding site" evidence="4">
    <location>
        <position position="88"/>
    </location>
    <ligand>
        <name>substrate</name>
    </ligand>
</feature>
<dbReference type="Pfam" id="PF04345">
    <property type="entry name" value="Chor_lyase"/>
    <property type="match status" value="1"/>
</dbReference>
<dbReference type="AlphaFoldDB" id="A0AAW7XJ30"/>
<dbReference type="GO" id="GO:0005829">
    <property type="term" value="C:cytosol"/>
    <property type="evidence" value="ECO:0007669"/>
    <property type="project" value="TreeGrafter"/>
</dbReference>
<comment type="pathway">
    <text evidence="4">Cofactor biosynthesis; ubiquinone biosynthesis.</text>
</comment>
<feature type="binding site" evidence="4">
    <location>
        <position position="126"/>
    </location>
    <ligand>
        <name>substrate</name>
    </ligand>
</feature>
<proteinExistence type="inferred from homology"/>
<dbReference type="RefSeq" id="WP_303549462.1">
    <property type="nucleotide sequence ID" value="NZ_JAUOPG010000003.1"/>
</dbReference>
<feature type="binding site" evidence="4">
    <location>
        <position position="171"/>
    </location>
    <ligand>
        <name>substrate</name>
    </ligand>
</feature>
<keyword evidence="1 4" id="KW-0963">Cytoplasm</keyword>
<dbReference type="Gene3D" id="3.40.1410.10">
    <property type="entry name" value="Chorismate lyase-like"/>
    <property type="match status" value="1"/>
</dbReference>
<comment type="caution">
    <text evidence="5">The sequence shown here is derived from an EMBL/GenBank/DDBJ whole genome shotgun (WGS) entry which is preliminary data.</text>
</comment>
<dbReference type="InterPro" id="IPR028978">
    <property type="entry name" value="Chorismate_lyase_/UTRA_dom_sf"/>
</dbReference>
<dbReference type="SUPFAM" id="SSF64288">
    <property type="entry name" value="Chorismate lyase-like"/>
    <property type="match status" value="1"/>
</dbReference>
<comment type="subcellular location">
    <subcellularLocation>
        <location evidence="4">Cytoplasm</location>
    </subcellularLocation>
</comment>
<dbReference type="InterPro" id="IPR007440">
    <property type="entry name" value="Chorismate--pyruvate_lyase"/>
</dbReference>
<dbReference type="EC" id="4.1.3.40" evidence="4"/>
<keyword evidence="4" id="KW-0670">Pyruvate</keyword>
<dbReference type="GO" id="GO:0006744">
    <property type="term" value="P:ubiquinone biosynthetic process"/>
    <property type="evidence" value="ECO:0007669"/>
    <property type="project" value="UniProtKB-UniRule"/>
</dbReference>
<dbReference type="HAMAP" id="MF_01632">
    <property type="entry name" value="UbiC"/>
    <property type="match status" value="1"/>
</dbReference>
<dbReference type="PANTHER" id="PTHR38683:SF1">
    <property type="entry name" value="CHORISMATE PYRUVATE-LYASE"/>
    <property type="match status" value="1"/>
</dbReference>
<evidence type="ECO:0000313" key="5">
    <source>
        <dbReference type="EMBL" id="MDO6453289.1"/>
    </source>
</evidence>
<sequence length="187" mass="21310">MDIRAKLLQTPYTVFPAPVWKERIRLSAIDAPAVWRPWLMDRGSLTQHLVKASHQQFSVQLLSLAWQYPSLSEAQALGIPLRHKALIREVILKGQNEAWVFARSVIPASTLTGRERQLHLIGQRSLGSVLFSDPTMRRGPLQTTSIQVDSHTLWARRSVFRLSNKPLLVAEVFLPALEQVHYSPSRY</sequence>
<comment type="similarity">
    <text evidence="4">Belongs to the UbiC family.</text>
</comment>
<dbReference type="PANTHER" id="PTHR38683">
    <property type="entry name" value="CHORISMATE PYRUVATE-LYASE"/>
    <property type="match status" value="1"/>
</dbReference>
<dbReference type="EMBL" id="JAUOPG010000003">
    <property type="protein sequence ID" value="MDO6453289.1"/>
    <property type="molecule type" value="Genomic_DNA"/>
</dbReference>
<protein>
    <recommendedName>
        <fullName evidence="4">Probable chorismate pyruvate-lyase</fullName>
        <shortName evidence="4">CL</shortName>
        <shortName evidence="4">CPL</shortName>
        <ecNumber evidence="4">4.1.3.40</ecNumber>
    </recommendedName>
</protein>
<organism evidence="5 6">
    <name type="scientific">Neptunomonas phycophila</name>
    <dbReference type="NCBI Taxonomy" id="1572645"/>
    <lineage>
        <taxon>Bacteria</taxon>
        <taxon>Pseudomonadati</taxon>
        <taxon>Pseudomonadota</taxon>
        <taxon>Gammaproteobacteria</taxon>
        <taxon>Oceanospirillales</taxon>
        <taxon>Oceanospirillaceae</taxon>
        <taxon>Neptunomonas</taxon>
    </lineage>
</organism>
<keyword evidence="3 4" id="KW-0456">Lyase</keyword>
<name>A0AAW7XJ30_9GAMM</name>
<gene>
    <name evidence="4" type="primary">ubiC</name>
    <name evidence="5" type="ORF">Q4490_06905</name>
</gene>
<reference evidence="5" key="1">
    <citation type="submission" date="2023-07" db="EMBL/GenBank/DDBJ databases">
        <title>Genome content predicts the carbon catabolic preferences of heterotrophic bacteria.</title>
        <authorList>
            <person name="Gralka M."/>
        </authorList>
    </citation>
    <scope>NUCLEOTIDE SEQUENCE</scope>
    <source>
        <strain evidence="5">I2M16</strain>
    </source>
</reference>
<evidence type="ECO:0000256" key="4">
    <source>
        <dbReference type="HAMAP-Rule" id="MF_01632"/>
    </source>
</evidence>
<keyword evidence="2 4" id="KW-0831">Ubiquinone biosynthesis</keyword>